<proteinExistence type="inferred from homology"/>
<dbReference type="PRINTS" id="PR00081">
    <property type="entry name" value="GDHRDH"/>
</dbReference>
<evidence type="ECO:0000313" key="4">
    <source>
        <dbReference type="Proteomes" id="UP000078263"/>
    </source>
</evidence>
<dbReference type="OrthoDB" id="7500984at2"/>
<name>A0A192D2K1_9SPHN</name>
<dbReference type="PANTHER" id="PTHR42879">
    <property type="entry name" value="3-OXOACYL-(ACYL-CARRIER-PROTEIN) REDUCTASE"/>
    <property type="match status" value="1"/>
</dbReference>
<dbReference type="InterPro" id="IPR036291">
    <property type="entry name" value="NAD(P)-bd_dom_sf"/>
</dbReference>
<dbReference type="CDD" id="cd05233">
    <property type="entry name" value="SDR_c"/>
    <property type="match status" value="1"/>
</dbReference>
<dbReference type="Pfam" id="PF00106">
    <property type="entry name" value="adh_short"/>
    <property type="match status" value="1"/>
</dbReference>
<sequence length="262" mass="26801">MTLAGKIAAITGGTAGMGRGIAEAFLAQGASVALFARSPEKGAAVLAQLAAAGFGPDRVIFVAGDVMQQSDLEGFIDHVIAHFGTLDILVNNAGGAGDLQPLVDLSDHAFDEAMKWNVYSTFWATRRALPVMLAKAHGRVINISSMEGKHGKAVLTAYSAAKHAVNGLTKSLAREVGAAGVTVNAICPGIVITDIIRNNGPATAKAMGMELDEMIAMFAADSAIKRPNTVEEVAALAVLLASEAGGGITGQQISVDGGTAQY</sequence>
<comment type="similarity">
    <text evidence="1 2">Belongs to the short-chain dehydrogenases/reductases (SDR) family.</text>
</comment>
<dbReference type="Gene3D" id="3.40.50.720">
    <property type="entry name" value="NAD(P)-binding Rossmann-like Domain"/>
    <property type="match status" value="1"/>
</dbReference>
<dbReference type="PROSITE" id="PS00061">
    <property type="entry name" value="ADH_SHORT"/>
    <property type="match status" value="1"/>
</dbReference>
<dbReference type="KEGG" id="pns:A9D12_03550"/>
<dbReference type="InterPro" id="IPR050259">
    <property type="entry name" value="SDR"/>
</dbReference>
<accession>A0A192D2K1</accession>
<dbReference type="PRINTS" id="PR00080">
    <property type="entry name" value="SDRFAMILY"/>
</dbReference>
<evidence type="ECO:0000256" key="2">
    <source>
        <dbReference type="RuleBase" id="RU000363"/>
    </source>
</evidence>
<dbReference type="FunFam" id="3.40.50.720:FF:000084">
    <property type="entry name" value="Short-chain dehydrogenase reductase"/>
    <property type="match status" value="1"/>
</dbReference>
<dbReference type="STRING" id="1112.A9D12_03550"/>
<dbReference type="InterPro" id="IPR020904">
    <property type="entry name" value="Sc_DH/Rdtase_CS"/>
</dbReference>
<dbReference type="AlphaFoldDB" id="A0A192D2K1"/>
<dbReference type="PANTHER" id="PTHR42879:SF2">
    <property type="entry name" value="3-OXOACYL-[ACYL-CARRIER-PROTEIN] REDUCTASE FABG"/>
    <property type="match status" value="1"/>
</dbReference>
<reference evidence="3 4" key="1">
    <citation type="submission" date="2016-05" db="EMBL/GenBank/DDBJ databases">
        <title>Compelete Genome Sequence of Bacteriochlorophyll-Synthesizing Bacterium Porphyrobacter neustonensis DSM 9434.</title>
        <authorList>
            <person name="Shi X.-L."/>
            <person name="Wu Y.-H."/>
            <person name="Cheng H."/>
            <person name="Xu L."/>
            <person name="Zhang X.-Q."/>
            <person name="Wang C.-S."/>
            <person name="Xu X.-W."/>
        </authorList>
    </citation>
    <scope>NUCLEOTIDE SEQUENCE [LARGE SCALE GENOMIC DNA]</scope>
    <source>
        <strain evidence="3 4">DSM 9434</strain>
    </source>
</reference>
<dbReference type="GO" id="GO:0032787">
    <property type="term" value="P:monocarboxylic acid metabolic process"/>
    <property type="evidence" value="ECO:0007669"/>
    <property type="project" value="UniProtKB-ARBA"/>
</dbReference>
<protein>
    <submittedName>
        <fullName evidence="3">3-oxoacyl-ACP reductase</fullName>
    </submittedName>
</protein>
<organism evidence="3 4">
    <name type="scientific">Erythrobacter neustonensis</name>
    <dbReference type="NCBI Taxonomy" id="1112"/>
    <lineage>
        <taxon>Bacteria</taxon>
        <taxon>Pseudomonadati</taxon>
        <taxon>Pseudomonadota</taxon>
        <taxon>Alphaproteobacteria</taxon>
        <taxon>Sphingomonadales</taxon>
        <taxon>Erythrobacteraceae</taxon>
        <taxon>Erythrobacter/Porphyrobacter group</taxon>
        <taxon>Erythrobacter</taxon>
    </lineage>
</organism>
<dbReference type="InterPro" id="IPR002347">
    <property type="entry name" value="SDR_fam"/>
</dbReference>
<dbReference type="SUPFAM" id="SSF51735">
    <property type="entry name" value="NAD(P)-binding Rossmann-fold domains"/>
    <property type="match status" value="1"/>
</dbReference>
<dbReference type="Proteomes" id="UP000078263">
    <property type="component" value="Chromosome"/>
</dbReference>
<keyword evidence="4" id="KW-1185">Reference proteome</keyword>
<dbReference type="EMBL" id="CP016033">
    <property type="protein sequence ID" value="ANK12162.1"/>
    <property type="molecule type" value="Genomic_DNA"/>
</dbReference>
<dbReference type="RefSeq" id="WP_068349843.1">
    <property type="nucleotide sequence ID" value="NZ_CP016033.1"/>
</dbReference>
<gene>
    <name evidence="3" type="ORF">A9D12_03550</name>
</gene>
<evidence type="ECO:0000313" key="3">
    <source>
        <dbReference type="EMBL" id="ANK12162.1"/>
    </source>
</evidence>
<evidence type="ECO:0000256" key="1">
    <source>
        <dbReference type="ARBA" id="ARBA00006484"/>
    </source>
</evidence>